<name>A0A810KUJ0_9ACTN</name>
<sequence length="191" mass="21299">MKFRFGRKSEKRTAAPAPGTAPRPRPQTGLNRVMAEVGNLAAASSADIRDNFDRVRDTWGAREVLDLTAEELRRQVTDILTTDRRAGFTETMVDADEGPAQPNVQFNTISIESGTGRFYRIMRREDGRYALFGHEAMYRNRQSGGRARQTSGATYVDVNIPVRFLIIARPDTEPFSSWWGCVGPLGIETGS</sequence>
<keyword evidence="3" id="KW-1185">Reference proteome</keyword>
<dbReference type="EMBL" id="AP023354">
    <property type="protein sequence ID" value="BCJ26893.1"/>
    <property type="molecule type" value="Genomic_DNA"/>
</dbReference>
<reference evidence="2" key="1">
    <citation type="submission" date="2020-08" db="EMBL/GenBank/DDBJ databases">
        <title>Whole genome shotgun sequence of Actinocatenispora sera NBRC 101916.</title>
        <authorList>
            <person name="Komaki H."/>
            <person name="Tamura T."/>
        </authorList>
    </citation>
    <scope>NUCLEOTIDE SEQUENCE</scope>
    <source>
        <strain evidence="2">NBRC 101916</strain>
    </source>
</reference>
<evidence type="ECO:0000256" key="1">
    <source>
        <dbReference type="SAM" id="MobiDB-lite"/>
    </source>
</evidence>
<dbReference type="Proteomes" id="UP000680750">
    <property type="component" value="Chromosome"/>
</dbReference>
<dbReference type="AlphaFoldDB" id="A0A810KUJ0"/>
<organism evidence="2 3">
    <name type="scientific">Actinocatenispora sera</name>
    <dbReference type="NCBI Taxonomy" id="390989"/>
    <lineage>
        <taxon>Bacteria</taxon>
        <taxon>Bacillati</taxon>
        <taxon>Actinomycetota</taxon>
        <taxon>Actinomycetes</taxon>
        <taxon>Micromonosporales</taxon>
        <taxon>Micromonosporaceae</taxon>
        <taxon>Actinocatenispora</taxon>
    </lineage>
</organism>
<protein>
    <submittedName>
        <fullName evidence="2">Uncharacterized protein</fullName>
    </submittedName>
</protein>
<proteinExistence type="predicted"/>
<evidence type="ECO:0000313" key="3">
    <source>
        <dbReference type="Proteomes" id="UP000680750"/>
    </source>
</evidence>
<accession>A0A810KUJ0</accession>
<dbReference type="KEGG" id="aser:Asera_10010"/>
<gene>
    <name evidence="2" type="ORF">Asera_10010</name>
</gene>
<evidence type="ECO:0000313" key="2">
    <source>
        <dbReference type="EMBL" id="BCJ26893.1"/>
    </source>
</evidence>
<feature type="region of interest" description="Disordered" evidence="1">
    <location>
        <begin position="1"/>
        <end position="28"/>
    </location>
</feature>